<name>W2LF20_PHYNI</name>
<proteinExistence type="predicted"/>
<evidence type="ECO:0000313" key="2">
    <source>
        <dbReference type="EMBL" id="ETL95255.1"/>
    </source>
</evidence>
<dbReference type="Gene3D" id="3.60.10.10">
    <property type="entry name" value="Endonuclease/exonuclease/phosphatase"/>
    <property type="match status" value="1"/>
</dbReference>
<dbReference type="AlphaFoldDB" id="W2LF20"/>
<dbReference type="InterPro" id="IPR036691">
    <property type="entry name" value="Endo/exonu/phosph_ase_sf"/>
</dbReference>
<reference evidence="2" key="1">
    <citation type="submission" date="2013-11" db="EMBL/GenBank/DDBJ databases">
        <title>The Genome Sequence of Phytophthora parasitica CHvinca01.</title>
        <authorList>
            <consortium name="The Broad Institute Genomics Platform"/>
            <person name="Russ C."/>
            <person name="Tyler B."/>
            <person name="Panabieres F."/>
            <person name="Shan W."/>
            <person name="Tripathy S."/>
            <person name="Grunwald N."/>
            <person name="Machado M."/>
            <person name="Johnson C.S."/>
            <person name="Arredondo F."/>
            <person name="Hong C."/>
            <person name="Coffey M."/>
            <person name="Young S.K."/>
            <person name="Zeng Q."/>
            <person name="Gargeya S."/>
            <person name="Fitzgerald M."/>
            <person name="Abouelleil A."/>
            <person name="Alvarado L."/>
            <person name="Chapman S.B."/>
            <person name="Gainer-Dewar J."/>
            <person name="Goldberg J."/>
            <person name="Griggs A."/>
            <person name="Gujja S."/>
            <person name="Hansen M."/>
            <person name="Howarth C."/>
            <person name="Imamovic A."/>
            <person name="Ireland A."/>
            <person name="Larimer J."/>
            <person name="McCowan C."/>
            <person name="Murphy C."/>
            <person name="Pearson M."/>
            <person name="Poon T.W."/>
            <person name="Priest M."/>
            <person name="Roberts A."/>
            <person name="Saif S."/>
            <person name="Shea T."/>
            <person name="Sykes S."/>
            <person name="Wortman J."/>
            <person name="Nusbaum C."/>
            <person name="Birren B."/>
        </authorList>
    </citation>
    <scope>NUCLEOTIDE SEQUENCE [LARGE SCALE GENOMIC DNA]</scope>
    <source>
        <strain evidence="2">CHvinca01</strain>
    </source>
</reference>
<sequence>MSMDNGATDDVYGRHMHMQDQEKIERRRRRRAGYTNQWRLEIQNVRGFVEENRRRWMETWRRTPRQEVPLAGMIQETHVSTFTEAEKLKADWRRLWGRSHQSDSKPLSYWSIDDSKRGGVAILLHHSVVDQVSPWLQERWTRRVIAIKMRERTLVNVYAPNSHEEREQFFGRLQA</sequence>
<feature type="region of interest" description="Disordered" evidence="1">
    <location>
        <begin position="1"/>
        <end position="28"/>
    </location>
</feature>
<dbReference type="SUPFAM" id="SSF56219">
    <property type="entry name" value="DNase I-like"/>
    <property type="match status" value="1"/>
</dbReference>
<gene>
    <name evidence="2" type="ORF">L917_06917</name>
</gene>
<feature type="compositionally biased region" description="Basic and acidic residues" evidence="1">
    <location>
        <begin position="11"/>
        <end position="25"/>
    </location>
</feature>
<accession>W2LF20</accession>
<organism evidence="2">
    <name type="scientific">Phytophthora nicotianae</name>
    <name type="common">Potato buckeye rot agent</name>
    <name type="synonym">Phytophthora parasitica</name>
    <dbReference type="NCBI Taxonomy" id="4792"/>
    <lineage>
        <taxon>Eukaryota</taxon>
        <taxon>Sar</taxon>
        <taxon>Stramenopiles</taxon>
        <taxon>Oomycota</taxon>
        <taxon>Peronosporomycetes</taxon>
        <taxon>Peronosporales</taxon>
        <taxon>Peronosporaceae</taxon>
        <taxon>Phytophthora</taxon>
    </lineage>
</organism>
<dbReference type="EMBL" id="KI679143">
    <property type="protein sequence ID" value="ETL95255.1"/>
    <property type="molecule type" value="Genomic_DNA"/>
</dbReference>
<dbReference type="OrthoDB" id="128742at2759"/>
<dbReference type="Proteomes" id="UP000054423">
    <property type="component" value="Unassembled WGS sequence"/>
</dbReference>
<evidence type="ECO:0000256" key="1">
    <source>
        <dbReference type="SAM" id="MobiDB-lite"/>
    </source>
</evidence>
<protein>
    <submittedName>
        <fullName evidence="2">Uncharacterized protein</fullName>
    </submittedName>
</protein>